<dbReference type="InterPro" id="IPR009351">
    <property type="entry name" value="AlkZ-like"/>
</dbReference>
<protein>
    <recommendedName>
        <fullName evidence="3">Winged helix DNA-binding domain-containing protein</fullName>
    </recommendedName>
</protein>
<name>A0A402APW1_9CHLR</name>
<dbReference type="Proteomes" id="UP000287188">
    <property type="component" value="Unassembled WGS sequence"/>
</dbReference>
<dbReference type="EMBL" id="BIFS01000001">
    <property type="protein sequence ID" value="GCE21132.1"/>
    <property type="molecule type" value="Genomic_DNA"/>
</dbReference>
<evidence type="ECO:0000313" key="2">
    <source>
        <dbReference type="Proteomes" id="UP000287188"/>
    </source>
</evidence>
<sequence>MKNRGKALIELKGTKYLAALQWQQVHAWRLSQHGLSPRFSSQDFVQAVTRTAGIQAQVMSAAELALCTRVEGLSPRDVQSALFQDHTLVRTWAMRGTLHLLPASELPLYVAARDWQHSASWSNYFATFDLSRAQQEALLLAIPYVLEQGPLTRLQLAEAVAQHTGAARARDLILSESWGSPLKPSAYRGELCFGPGQGKTATFMNPRTWIGQWQPIEPQLALQEIARRYLWAYGPATAEDFAFWWGIGKTQARKLFQSLAAELAEVEVAGWRAFVLRATLPLMQSIEPAEQIHLLPLFDAYTLGVPRGCEALLAQAHKRKVFNLQGWTFAVILVNGSIQGIWSSTSRRAHTVVKVSLFSPATASIRQGIEIEAERLSLLLGKEIVLEYA</sequence>
<dbReference type="AlphaFoldDB" id="A0A402APW1"/>
<dbReference type="PANTHER" id="PTHR38479">
    <property type="entry name" value="LMO0824 PROTEIN"/>
    <property type="match status" value="1"/>
</dbReference>
<reference evidence="2" key="1">
    <citation type="submission" date="2018-12" db="EMBL/GenBank/DDBJ databases">
        <title>Tengunoibacter tsumagoiensis gen. nov., sp. nov., Dictyobacter kobayashii sp. nov., D. alpinus sp. nov., and D. joshuensis sp. nov. and description of Dictyobacteraceae fam. nov. within the order Ktedonobacterales isolated from Tengu-no-mugimeshi.</title>
        <authorList>
            <person name="Wang C.M."/>
            <person name="Zheng Y."/>
            <person name="Sakai Y."/>
            <person name="Toyoda A."/>
            <person name="Minakuchi Y."/>
            <person name="Abe K."/>
            <person name="Yokota A."/>
            <person name="Yabe S."/>
        </authorList>
    </citation>
    <scope>NUCLEOTIDE SEQUENCE [LARGE SCALE GENOMIC DNA]</scope>
    <source>
        <strain evidence="2">Uno11</strain>
    </source>
</reference>
<evidence type="ECO:0008006" key="3">
    <source>
        <dbReference type="Google" id="ProtNLM"/>
    </source>
</evidence>
<dbReference type="Pfam" id="PF06224">
    <property type="entry name" value="AlkZ-like"/>
    <property type="match status" value="1"/>
</dbReference>
<proteinExistence type="predicted"/>
<gene>
    <name evidence="1" type="ORF">KDK_49320</name>
</gene>
<comment type="caution">
    <text evidence="1">The sequence shown here is derived from an EMBL/GenBank/DDBJ whole genome shotgun (WGS) entry which is preliminary data.</text>
</comment>
<accession>A0A402APW1</accession>
<evidence type="ECO:0000313" key="1">
    <source>
        <dbReference type="EMBL" id="GCE21132.1"/>
    </source>
</evidence>
<keyword evidence="2" id="KW-1185">Reference proteome</keyword>
<dbReference type="PANTHER" id="PTHR38479:SF2">
    <property type="entry name" value="WINGED HELIX DNA-BINDING DOMAIN-CONTAINING PROTEIN"/>
    <property type="match status" value="1"/>
</dbReference>
<organism evidence="1 2">
    <name type="scientific">Dictyobacter kobayashii</name>
    <dbReference type="NCBI Taxonomy" id="2014872"/>
    <lineage>
        <taxon>Bacteria</taxon>
        <taxon>Bacillati</taxon>
        <taxon>Chloroflexota</taxon>
        <taxon>Ktedonobacteria</taxon>
        <taxon>Ktedonobacterales</taxon>
        <taxon>Dictyobacteraceae</taxon>
        <taxon>Dictyobacter</taxon>
    </lineage>
</organism>